<evidence type="ECO:0000256" key="2">
    <source>
        <dbReference type="ARBA" id="ARBA00010190"/>
    </source>
</evidence>
<feature type="domain" description="SAICAR synthetase/ADE2 N-terminal" evidence="12">
    <location>
        <begin position="12"/>
        <end position="238"/>
    </location>
</feature>
<evidence type="ECO:0000256" key="9">
    <source>
        <dbReference type="ARBA" id="ARBA00030409"/>
    </source>
</evidence>
<comment type="catalytic activity">
    <reaction evidence="10 11">
        <text>5-amino-1-(5-phospho-D-ribosyl)imidazole-4-carboxylate + L-aspartate + ATP = (2S)-2-[5-amino-1-(5-phospho-beta-D-ribosyl)imidazole-4-carboxamido]succinate + ADP + phosphate + 2 H(+)</text>
        <dbReference type="Rhea" id="RHEA:22628"/>
        <dbReference type="ChEBI" id="CHEBI:15378"/>
        <dbReference type="ChEBI" id="CHEBI:29991"/>
        <dbReference type="ChEBI" id="CHEBI:30616"/>
        <dbReference type="ChEBI" id="CHEBI:43474"/>
        <dbReference type="ChEBI" id="CHEBI:58443"/>
        <dbReference type="ChEBI" id="CHEBI:77657"/>
        <dbReference type="ChEBI" id="CHEBI:456216"/>
        <dbReference type="EC" id="6.3.2.6"/>
    </reaction>
</comment>
<keyword evidence="8 11" id="KW-0067">ATP-binding</keyword>
<dbReference type="HAMAP" id="MF_00137">
    <property type="entry name" value="SAICAR_synth"/>
    <property type="match status" value="1"/>
</dbReference>
<dbReference type="Gene3D" id="3.30.470.20">
    <property type="entry name" value="ATP-grasp fold, B domain"/>
    <property type="match status" value="1"/>
</dbReference>
<evidence type="ECO:0000256" key="5">
    <source>
        <dbReference type="ARBA" id="ARBA00022598"/>
    </source>
</evidence>
<evidence type="ECO:0000259" key="12">
    <source>
        <dbReference type="Pfam" id="PF01259"/>
    </source>
</evidence>
<dbReference type="Pfam" id="PF01259">
    <property type="entry name" value="SAICAR_synt"/>
    <property type="match status" value="1"/>
</dbReference>
<dbReference type="EMBL" id="AZEB01000015">
    <property type="protein sequence ID" value="KRL21460.1"/>
    <property type="molecule type" value="Genomic_DNA"/>
</dbReference>
<keyword evidence="14" id="KW-1185">Reference proteome</keyword>
<reference evidence="13 14" key="1">
    <citation type="journal article" date="2015" name="Genome Announc.">
        <title>Expanding the biotechnology potential of lactobacilli through comparative genomics of 213 strains and associated genera.</title>
        <authorList>
            <person name="Sun Z."/>
            <person name="Harris H.M."/>
            <person name="McCann A."/>
            <person name="Guo C."/>
            <person name="Argimon S."/>
            <person name="Zhang W."/>
            <person name="Yang X."/>
            <person name="Jeffery I.B."/>
            <person name="Cooney J.C."/>
            <person name="Kagawa T.F."/>
            <person name="Liu W."/>
            <person name="Song Y."/>
            <person name="Salvetti E."/>
            <person name="Wrobel A."/>
            <person name="Rasinkangas P."/>
            <person name="Parkhill J."/>
            <person name="Rea M.C."/>
            <person name="O'Sullivan O."/>
            <person name="Ritari J."/>
            <person name="Douillard F.P."/>
            <person name="Paul Ross R."/>
            <person name="Yang R."/>
            <person name="Briner A.E."/>
            <person name="Felis G.E."/>
            <person name="de Vos W.M."/>
            <person name="Barrangou R."/>
            <person name="Klaenhammer T.R."/>
            <person name="Caufield P.W."/>
            <person name="Cui Y."/>
            <person name="Zhang H."/>
            <person name="O'Toole P.W."/>
        </authorList>
    </citation>
    <scope>NUCLEOTIDE SEQUENCE [LARGE SCALE GENOMIC DNA]</scope>
    <source>
        <strain evidence="13 14">DSM 19906</strain>
    </source>
</reference>
<dbReference type="InterPro" id="IPR033934">
    <property type="entry name" value="SAICAR_synt_PurC"/>
</dbReference>
<dbReference type="GO" id="GO:0006189">
    <property type="term" value="P:'de novo' IMP biosynthetic process"/>
    <property type="evidence" value="ECO:0007669"/>
    <property type="project" value="UniProtKB-UniRule"/>
</dbReference>
<keyword evidence="5 11" id="KW-0436">Ligase</keyword>
<dbReference type="Proteomes" id="UP000051439">
    <property type="component" value="Unassembled WGS sequence"/>
</dbReference>
<comment type="pathway">
    <text evidence="1 11">Purine metabolism; IMP biosynthesis via de novo pathway; 5-amino-1-(5-phospho-D-ribosyl)imidazole-4-carboxamide from 5-amino-1-(5-phospho-D-ribosyl)imidazole-4-carboxylate: step 1/2.</text>
</comment>
<dbReference type="GO" id="GO:0004639">
    <property type="term" value="F:phosphoribosylaminoimidazolesuccinocarboxamide synthase activity"/>
    <property type="evidence" value="ECO:0007669"/>
    <property type="project" value="UniProtKB-UniRule"/>
</dbReference>
<evidence type="ECO:0000256" key="8">
    <source>
        <dbReference type="ARBA" id="ARBA00022840"/>
    </source>
</evidence>
<dbReference type="InterPro" id="IPR001636">
    <property type="entry name" value="SAICAR_synth"/>
</dbReference>
<comment type="similarity">
    <text evidence="2 11">Belongs to the SAICAR synthetase family.</text>
</comment>
<evidence type="ECO:0000256" key="7">
    <source>
        <dbReference type="ARBA" id="ARBA00022755"/>
    </source>
</evidence>
<dbReference type="Gene3D" id="3.30.200.20">
    <property type="entry name" value="Phosphorylase Kinase, domain 1"/>
    <property type="match status" value="1"/>
</dbReference>
<gene>
    <name evidence="11" type="primary">purC</name>
    <name evidence="13" type="ORF">FC98_GL000795</name>
</gene>
<protein>
    <recommendedName>
        <fullName evidence="4 11">Phosphoribosylaminoimidazole-succinocarboxamide synthase</fullName>
        <ecNumber evidence="3 11">6.3.2.6</ecNumber>
    </recommendedName>
    <alternativeName>
        <fullName evidence="9 11">SAICAR synthetase</fullName>
    </alternativeName>
</protein>
<dbReference type="PANTHER" id="PTHR43599:SF3">
    <property type="entry name" value="SI:DKEY-6E2.2"/>
    <property type="match status" value="1"/>
</dbReference>
<accession>A0A0R1NT25</accession>
<dbReference type="EC" id="6.3.2.6" evidence="3 11"/>
<evidence type="ECO:0000256" key="10">
    <source>
        <dbReference type="ARBA" id="ARBA00048475"/>
    </source>
</evidence>
<evidence type="ECO:0000256" key="4">
    <source>
        <dbReference type="ARBA" id="ARBA00016460"/>
    </source>
</evidence>
<sequence>MTDINHIEKKDLLYKGKAKEMFTTNDPDIMWVHYMDQVTAFNGKKKVQMAGKGQTNCEISALIFTDLAKHGIENHFIKQLDANNQLVKRVTIIPLETVVRNFASGSFEKRFAVKHLMKFEKPITEFYYKSDELDDPFINDFEVEALKIATEDQMNQIRAIALKVNDRLKEIFGKMNIDLVDFKVEIGIDKDGQLILADEISPDSCRLVDRDTQKSLDKDVFRKGLGALVPVYKEILGRLEKVEGVN</sequence>
<evidence type="ECO:0000256" key="1">
    <source>
        <dbReference type="ARBA" id="ARBA00004672"/>
    </source>
</evidence>
<dbReference type="GO" id="GO:0009236">
    <property type="term" value="P:cobalamin biosynthetic process"/>
    <property type="evidence" value="ECO:0007669"/>
    <property type="project" value="InterPro"/>
</dbReference>
<name>A0A0R1NT25_9LACO</name>
<evidence type="ECO:0000256" key="3">
    <source>
        <dbReference type="ARBA" id="ARBA00012217"/>
    </source>
</evidence>
<evidence type="ECO:0000313" key="13">
    <source>
        <dbReference type="EMBL" id="KRL21460.1"/>
    </source>
</evidence>
<dbReference type="PROSITE" id="PS01057">
    <property type="entry name" value="SAICAR_SYNTHETASE_1"/>
    <property type="match status" value="1"/>
</dbReference>
<dbReference type="InterPro" id="IPR018236">
    <property type="entry name" value="SAICAR_synthetase_CS"/>
</dbReference>
<dbReference type="NCBIfam" id="TIGR00081">
    <property type="entry name" value="purC"/>
    <property type="match status" value="1"/>
</dbReference>
<evidence type="ECO:0000313" key="14">
    <source>
        <dbReference type="Proteomes" id="UP000051439"/>
    </source>
</evidence>
<dbReference type="AlphaFoldDB" id="A0A0R1NT25"/>
<dbReference type="InterPro" id="IPR050089">
    <property type="entry name" value="SAICAR_synthetase"/>
</dbReference>
<dbReference type="CDD" id="cd01415">
    <property type="entry name" value="SAICAR_synt_PurC"/>
    <property type="match status" value="1"/>
</dbReference>
<comment type="caution">
    <text evidence="13">The sequence shown here is derived from an EMBL/GenBank/DDBJ whole genome shotgun (WGS) entry which is preliminary data.</text>
</comment>
<dbReference type="SUPFAM" id="SSF56104">
    <property type="entry name" value="SAICAR synthase-like"/>
    <property type="match status" value="1"/>
</dbReference>
<dbReference type="RefSeq" id="WP_008857140.1">
    <property type="nucleotide sequence ID" value="NZ_AZEB01000015.1"/>
</dbReference>
<dbReference type="FunFam" id="3.30.470.20:FF:000006">
    <property type="entry name" value="Phosphoribosylaminoimidazole-succinocarboxamide synthase"/>
    <property type="match status" value="1"/>
</dbReference>
<keyword evidence="7 11" id="KW-0658">Purine biosynthesis</keyword>
<dbReference type="PATRIC" id="fig|1423766.4.peg.813"/>
<evidence type="ECO:0000256" key="6">
    <source>
        <dbReference type="ARBA" id="ARBA00022741"/>
    </source>
</evidence>
<keyword evidence="6 11" id="KW-0547">Nucleotide-binding</keyword>
<evidence type="ECO:0000256" key="11">
    <source>
        <dbReference type="HAMAP-Rule" id="MF_00137"/>
    </source>
</evidence>
<dbReference type="InterPro" id="IPR028923">
    <property type="entry name" value="SAICAR_synt/ADE2_N"/>
</dbReference>
<proteinExistence type="inferred from homology"/>
<dbReference type="GO" id="GO:0005524">
    <property type="term" value="F:ATP binding"/>
    <property type="evidence" value="ECO:0007669"/>
    <property type="project" value="UniProtKB-KW"/>
</dbReference>
<dbReference type="PANTHER" id="PTHR43599">
    <property type="entry name" value="MULTIFUNCTIONAL PROTEIN ADE2"/>
    <property type="match status" value="1"/>
</dbReference>
<organism evidence="13 14">
    <name type="scientific">Lentilactobacillus kisonensis DSM 19906 = JCM 15041</name>
    <dbReference type="NCBI Taxonomy" id="1423766"/>
    <lineage>
        <taxon>Bacteria</taxon>
        <taxon>Bacillati</taxon>
        <taxon>Bacillota</taxon>
        <taxon>Bacilli</taxon>
        <taxon>Lactobacillales</taxon>
        <taxon>Lactobacillaceae</taxon>
        <taxon>Lentilactobacillus</taxon>
    </lineage>
</organism>
<dbReference type="UniPathway" id="UPA00074">
    <property type="reaction ID" value="UER00131"/>
</dbReference>